<comment type="caution">
    <text evidence="1">The sequence shown here is derived from an EMBL/GenBank/DDBJ whole genome shotgun (WGS) entry which is preliminary data.</text>
</comment>
<proteinExistence type="predicted"/>
<sequence length="214" mass="24984">MCLSWARHKLGCAYYSDQTLELYLMEDMTESDQFENVLTLIAQISPSLLFLSDKQDLQVFIKHHYGMYLYSVYLIWLGNTIEIKTILAKDMAFEKGRYMLLNWFIHHIQQDNIYLRDPEEGNKTHAYLQLEGLVQLDDSLLSVACAGVVLKHIQQDESFQPNSIKAFTCQDCMHINSDTQRSLCIFDLETHPNMHQQHREKESLSLFGLLNKTK</sequence>
<evidence type="ECO:0000313" key="2">
    <source>
        <dbReference type="Proteomes" id="UP000253551"/>
    </source>
</evidence>
<accession>A0A367J3N1</accession>
<dbReference type="Proteomes" id="UP000253551">
    <property type="component" value="Unassembled WGS sequence"/>
</dbReference>
<evidence type="ECO:0000313" key="1">
    <source>
        <dbReference type="EMBL" id="RCH84523.1"/>
    </source>
</evidence>
<name>A0A367J3N1_RHIST</name>
<organism evidence="1 2">
    <name type="scientific">Rhizopus stolonifer</name>
    <name type="common">Rhizopus nigricans</name>
    <dbReference type="NCBI Taxonomy" id="4846"/>
    <lineage>
        <taxon>Eukaryota</taxon>
        <taxon>Fungi</taxon>
        <taxon>Fungi incertae sedis</taxon>
        <taxon>Mucoromycota</taxon>
        <taxon>Mucoromycotina</taxon>
        <taxon>Mucoromycetes</taxon>
        <taxon>Mucorales</taxon>
        <taxon>Mucorineae</taxon>
        <taxon>Rhizopodaceae</taxon>
        <taxon>Rhizopus</taxon>
    </lineage>
</organism>
<feature type="non-terminal residue" evidence="1">
    <location>
        <position position="214"/>
    </location>
</feature>
<gene>
    <name evidence="1" type="primary">MSH5_2</name>
    <name evidence="1" type="ORF">CU098_000986</name>
</gene>
<keyword evidence="2" id="KW-1185">Reference proteome</keyword>
<reference evidence="1 2" key="1">
    <citation type="journal article" date="2018" name="G3 (Bethesda)">
        <title>Phylogenetic and Phylogenomic Definition of Rhizopus Species.</title>
        <authorList>
            <person name="Gryganskyi A.P."/>
            <person name="Golan J."/>
            <person name="Dolatabadi S."/>
            <person name="Mondo S."/>
            <person name="Robb S."/>
            <person name="Idnurm A."/>
            <person name="Muszewska A."/>
            <person name="Steczkiewicz K."/>
            <person name="Masonjones S."/>
            <person name="Liao H.L."/>
            <person name="Gajdeczka M.T."/>
            <person name="Anike F."/>
            <person name="Vuek A."/>
            <person name="Anishchenko I.M."/>
            <person name="Voigt K."/>
            <person name="de Hoog G.S."/>
            <person name="Smith M.E."/>
            <person name="Heitman J."/>
            <person name="Vilgalys R."/>
            <person name="Stajich J.E."/>
        </authorList>
    </citation>
    <scope>NUCLEOTIDE SEQUENCE [LARGE SCALE GENOMIC DNA]</scope>
    <source>
        <strain evidence="1 2">LSU 92-RS-03</strain>
    </source>
</reference>
<dbReference type="AlphaFoldDB" id="A0A367J3N1"/>
<dbReference type="STRING" id="4846.A0A367J3N1"/>
<dbReference type="EMBL" id="PJQM01004421">
    <property type="protein sequence ID" value="RCH84523.1"/>
    <property type="molecule type" value="Genomic_DNA"/>
</dbReference>
<dbReference type="OrthoDB" id="29596at2759"/>
<protein>
    <submittedName>
        <fullName evidence="1">MutS protein msh5</fullName>
    </submittedName>
</protein>